<evidence type="ECO:0000313" key="1">
    <source>
        <dbReference type="EMBL" id="CAL1400074.1"/>
    </source>
</evidence>
<proteinExistence type="predicted"/>
<reference evidence="1 2" key="1">
    <citation type="submission" date="2024-04" db="EMBL/GenBank/DDBJ databases">
        <authorList>
            <person name="Fracassetti M."/>
        </authorList>
    </citation>
    <scope>NUCLEOTIDE SEQUENCE [LARGE SCALE GENOMIC DNA]</scope>
</reference>
<evidence type="ECO:0000313" key="2">
    <source>
        <dbReference type="Proteomes" id="UP001497516"/>
    </source>
</evidence>
<dbReference type="Proteomes" id="UP001497516">
    <property type="component" value="Chromosome 7"/>
</dbReference>
<protein>
    <submittedName>
        <fullName evidence="1">Uncharacterized protein</fullName>
    </submittedName>
</protein>
<sequence length="133" mass="14399">MVEIEVFFCKRRTNQQYENRGLGRQLVIVAGNPIESRAAAVLGAEALSLESYVRGGVEEGGNDGLHMAVGGDDWVSIRDGESFSKPGGTTPARRSRCLRVKGGEERKSVISHGITGLDGEDCFGRTSEIAEWE</sequence>
<dbReference type="EMBL" id="OZ034820">
    <property type="protein sequence ID" value="CAL1400074.1"/>
    <property type="molecule type" value="Genomic_DNA"/>
</dbReference>
<keyword evidence="2" id="KW-1185">Reference proteome</keyword>
<gene>
    <name evidence="1" type="ORF">LTRI10_LOCUS40224</name>
</gene>
<name>A0AAV2FQ80_9ROSI</name>
<organism evidence="1 2">
    <name type="scientific">Linum trigynum</name>
    <dbReference type="NCBI Taxonomy" id="586398"/>
    <lineage>
        <taxon>Eukaryota</taxon>
        <taxon>Viridiplantae</taxon>
        <taxon>Streptophyta</taxon>
        <taxon>Embryophyta</taxon>
        <taxon>Tracheophyta</taxon>
        <taxon>Spermatophyta</taxon>
        <taxon>Magnoliopsida</taxon>
        <taxon>eudicotyledons</taxon>
        <taxon>Gunneridae</taxon>
        <taxon>Pentapetalae</taxon>
        <taxon>rosids</taxon>
        <taxon>fabids</taxon>
        <taxon>Malpighiales</taxon>
        <taxon>Linaceae</taxon>
        <taxon>Linum</taxon>
    </lineage>
</organism>
<dbReference type="AlphaFoldDB" id="A0AAV2FQ80"/>
<accession>A0AAV2FQ80</accession>